<accession>A0ABV9JGR8</accession>
<protein>
    <recommendedName>
        <fullName evidence="4">Transmembrane cytochrome oxidase associated protein</fullName>
    </recommendedName>
</protein>
<keyword evidence="1" id="KW-0732">Signal</keyword>
<keyword evidence="3" id="KW-1185">Reference proteome</keyword>
<feature type="chain" id="PRO_5046674175" description="Transmembrane cytochrome oxidase associated protein" evidence="1">
    <location>
        <begin position="24"/>
        <end position="165"/>
    </location>
</feature>
<sequence length="165" mass="18311">MKKSRFLLFFVVCLVLPLAAAQAVLSFGWFSDKTNNKGQWLTEELLLLPAVAEKQHWRLAYLTADTSCDMRCEEAAYLQQQVYQALGRKQDYLALWQLGAATAPAVAQQALPAGAEAYSGQLVLVDRHGLGLLSYPVALERELNVQTGKAILADLNKLLKYERGL</sequence>
<feature type="signal peptide" evidence="1">
    <location>
        <begin position="1"/>
        <end position="23"/>
    </location>
</feature>
<evidence type="ECO:0000313" key="3">
    <source>
        <dbReference type="Proteomes" id="UP001595962"/>
    </source>
</evidence>
<evidence type="ECO:0008006" key="4">
    <source>
        <dbReference type="Google" id="ProtNLM"/>
    </source>
</evidence>
<dbReference type="RefSeq" id="WP_377331059.1">
    <property type="nucleotide sequence ID" value="NZ_JBHSGB010000001.1"/>
</dbReference>
<gene>
    <name evidence="2" type="ORF">ACFO3I_01200</name>
</gene>
<comment type="caution">
    <text evidence="2">The sequence shown here is derived from an EMBL/GenBank/DDBJ whole genome shotgun (WGS) entry which is preliminary data.</text>
</comment>
<name>A0ABV9JGR8_9GAMM</name>
<dbReference type="EMBL" id="JBHSGB010000001">
    <property type="protein sequence ID" value="MFC4653631.1"/>
    <property type="molecule type" value="Genomic_DNA"/>
</dbReference>
<dbReference type="Proteomes" id="UP001595962">
    <property type="component" value="Unassembled WGS sequence"/>
</dbReference>
<organism evidence="2 3">
    <name type="scientific">Rheinheimera marina</name>
    <dbReference type="NCBI Taxonomy" id="1774958"/>
    <lineage>
        <taxon>Bacteria</taxon>
        <taxon>Pseudomonadati</taxon>
        <taxon>Pseudomonadota</taxon>
        <taxon>Gammaproteobacteria</taxon>
        <taxon>Chromatiales</taxon>
        <taxon>Chromatiaceae</taxon>
        <taxon>Rheinheimera</taxon>
    </lineage>
</organism>
<reference evidence="3" key="1">
    <citation type="journal article" date="2019" name="Int. J. Syst. Evol. Microbiol.">
        <title>The Global Catalogue of Microorganisms (GCM) 10K type strain sequencing project: providing services to taxonomists for standard genome sequencing and annotation.</title>
        <authorList>
            <consortium name="The Broad Institute Genomics Platform"/>
            <consortium name="The Broad Institute Genome Sequencing Center for Infectious Disease"/>
            <person name="Wu L."/>
            <person name="Ma J."/>
        </authorList>
    </citation>
    <scope>NUCLEOTIDE SEQUENCE [LARGE SCALE GENOMIC DNA]</scope>
    <source>
        <strain evidence="3">DT28</strain>
    </source>
</reference>
<proteinExistence type="predicted"/>
<evidence type="ECO:0000256" key="1">
    <source>
        <dbReference type="SAM" id="SignalP"/>
    </source>
</evidence>
<evidence type="ECO:0000313" key="2">
    <source>
        <dbReference type="EMBL" id="MFC4653631.1"/>
    </source>
</evidence>